<sequence length="203" mass="22566">MNELREKLWAMCINPTCNTVTGVNFELSSGPLPDQELYNYFLDNPCVDCGAAVRVLEGTYDFVEDNLVVLRSGPQSTYEALSEIRVVSKLQELWSLNLAMSSENFIKEAGKISPEIKKVLENPKLQSDIKKAFSSMSSFERSTLILTIIGLILQALGQMSSKEPAGNTTNIINNYYITNPTAKGEINLRPAIQLSKRKENGKP</sequence>
<dbReference type="RefSeq" id="WP_182513549.1">
    <property type="nucleotide sequence ID" value="NZ_JACJIQ010000012.1"/>
</dbReference>
<name>A0A839GS05_9BACT</name>
<protein>
    <submittedName>
        <fullName evidence="1">Uncharacterized protein</fullName>
    </submittedName>
</protein>
<comment type="caution">
    <text evidence="1">The sequence shown here is derived from an EMBL/GenBank/DDBJ whole genome shotgun (WGS) entry which is preliminary data.</text>
</comment>
<accession>A0A839GS05</accession>
<keyword evidence="2" id="KW-1185">Reference proteome</keyword>
<reference evidence="1 2" key="1">
    <citation type="submission" date="2020-08" db="EMBL/GenBank/DDBJ databases">
        <title>Genomic Encyclopedia of Type Strains, Phase IV (KMG-IV): sequencing the most valuable type-strain genomes for metagenomic binning, comparative biology and taxonomic classification.</title>
        <authorList>
            <person name="Goeker M."/>
        </authorList>
    </citation>
    <scope>NUCLEOTIDE SEQUENCE [LARGE SCALE GENOMIC DNA]</scope>
    <source>
        <strain evidence="1 2">DSM 29854</strain>
    </source>
</reference>
<evidence type="ECO:0000313" key="2">
    <source>
        <dbReference type="Proteomes" id="UP000563094"/>
    </source>
</evidence>
<gene>
    <name evidence="1" type="ORF">FHS90_003011</name>
</gene>
<dbReference type="AlphaFoldDB" id="A0A839GS05"/>
<organism evidence="1 2">
    <name type="scientific">Rufibacter quisquiliarum</name>
    <dbReference type="NCBI Taxonomy" id="1549639"/>
    <lineage>
        <taxon>Bacteria</taxon>
        <taxon>Pseudomonadati</taxon>
        <taxon>Bacteroidota</taxon>
        <taxon>Cytophagia</taxon>
        <taxon>Cytophagales</taxon>
        <taxon>Hymenobacteraceae</taxon>
        <taxon>Rufibacter</taxon>
    </lineage>
</organism>
<evidence type="ECO:0000313" key="1">
    <source>
        <dbReference type="EMBL" id="MBA9078285.1"/>
    </source>
</evidence>
<dbReference type="EMBL" id="JACJIQ010000012">
    <property type="protein sequence ID" value="MBA9078285.1"/>
    <property type="molecule type" value="Genomic_DNA"/>
</dbReference>
<proteinExistence type="predicted"/>
<dbReference type="Proteomes" id="UP000563094">
    <property type="component" value="Unassembled WGS sequence"/>
</dbReference>